<gene>
    <name evidence="2" type="ORF">ACFFGN_34235</name>
</gene>
<evidence type="ECO:0000313" key="3">
    <source>
        <dbReference type="Proteomes" id="UP001589890"/>
    </source>
</evidence>
<comment type="caution">
    <text evidence="2">The sequence shown here is derived from an EMBL/GenBank/DDBJ whole genome shotgun (WGS) entry which is preliminary data.</text>
</comment>
<reference evidence="2 3" key="1">
    <citation type="submission" date="2024-09" db="EMBL/GenBank/DDBJ databases">
        <authorList>
            <person name="Sun Q."/>
            <person name="Mori K."/>
        </authorList>
    </citation>
    <scope>NUCLEOTIDE SEQUENCE [LARGE SCALE GENOMIC DNA]</scope>
    <source>
        <strain evidence="2 3">CGMCC 1.15906</strain>
    </source>
</reference>
<accession>A0ABV6QX00</accession>
<keyword evidence="3" id="KW-1185">Reference proteome</keyword>
<feature type="region of interest" description="Disordered" evidence="1">
    <location>
        <begin position="722"/>
        <end position="743"/>
    </location>
</feature>
<feature type="compositionally biased region" description="Basic and acidic residues" evidence="1">
    <location>
        <begin position="694"/>
        <end position="703"/>
    </location>
</feature>
<sequence>KLVQTDSDGNEFAKHEFSYFDDVRDGAGNYDVFGSKAWTVPGDGLGNTALNVLGFLDDPLDVAGRRVGESSVLGSSKSSGGGVHVYVGAGPSKGSSTGVKVGSSETSNDGVLALMDVDGDSLPDKVFRSGGVVKYRKNLSRPGGQAAFDDVVRELVVPGGGFLSESSKSWTVGPETYQGAVSGQLNFVTTRSETDRYFSDVNGDGITDVVAGKSVLFGRLGAGGVPVYGLSSAGTPAPITQGAVDTSKLFGDFAAEQERLAASFPLLDTVRRWVAPYTGTVKIEGAVRLDPATASARADSVKADGVRVAIQRNNSELWSALIGAKDNSSKSPGGVSSVNVSKGQAVYFRVQSRADASLDAVEWNPKITYLNAQSVDVNGLPNYSYEAGRDFTLGGRPGAVKAPLTGTVRLGGVFNKTATTTDDVTVLITRDGAAVFEQVIAGAATGAVPVDAEVPVTQGQELKVRVKTDSPIDLGATRWDEVPRLHYTAAEGVDRVIGPDGKPLIEVFVPYEVDMYPVNGLSAPQQAWTVEGADGSPWRVRPSLQFNFDGQTPSGRVTFTVKRAGTQWAPSELLAKAHFEIVNGEVVSQPGPIVTPFVWGGDRLFFDFSTTNPQLRLFLSHHQVTIDGALSPVPSMFHSSAEPGAFPQPYRGWGAIGYNGNGDKANQPITQSDLVVDEDWVDDLPEEVDPADPQQRDDFKNDPRVTPPKSVAFVASPQHNRWGTGQHSWVSKDRASSSRLGTDSIDLPNGADYAGTAVSRVSVSRQLSVGGTLVADVVSAGLGLGVGDSESSVDYLDMNGDGFPDVVGSNGIQYTDPTGGLGSGAFGIHEGLLPGDSPGARKSYSVTGNAHIGSAARTKQNGKAVSDPHAGTSAQTAHAGGDMPPLGVAPSVQGSLSGSLSDLKWDLADVNGDGLPDRVYDNGEVRLNLGYRFGKPEVWPGAGDLNDGSGVSKGKNFGFNTGAYGFAGGASFENDKSNTSASLADVNGDGLTDRVFSGQGSGPIRVALNTGAGFAEAVPFGGGFTGVAADRNASLGGGAYVEIPICVPACVAVVNPGTHATVTGVGRSELGLRDINGDGYLDHITSSSDAAMTVKENKTGRTNLLKSVSRPLG</sequence>
<feature type="non-terminal residue" evidence="2">
    <location>
        <position position="1113"/>
    </location>
</feature>
<dbReference type="InterPro" id="IPR028994">
    <property type="entry name" value="Integrin_alpha_N"/>
</dbReference>
<proteinExistence type="predicted"/>
<dbReference type="EMBL" id="JBHLTC010000046">
    <property type="protein sequence ID" value="MFC0629174.1"/>
    <property type="molecule type" value="Genomic_DNA"/>
</dbReference>
<evidence type="ECO:0000256" key="1">
    <source>
        <dbReference type="SAM" id="MobiDB-lite"/>
    </source>
</evidence>
<feature type="region of interest" description="Disordered" evidence="1">
    <location>
        <begin position="855"/>
        <end position="893"/>
    </location>
</feature>
<dbReference type="Proteomes" id="UP001589890">
    <property type="component" value="Unassembled WGS sequence"/>
</dbReference>
<dbReference type="RefSeq" id="WP_380056800.1">
    <property type="nucleotide sequence ID" value="NZ_JBHLTC010000046.1"/>
</dbReference>
<evidence type="ECO:0000313" key="2">
    <source>
        <dbReference type="EMBL" id="MFC0629174.1"/>
    </source>
</evidence>
<dbReference type="SUPFAM" id="SSF69318">
    <property type="entry name" value="Integrin alpha N-terminal domain"/>
    <property type="match status" value="2"/>
</dbReference>
<evidence type="ECO:0008006" key="4">
    <source>
        <dbReference type="Google" id="ProtNLM"/>
    </source>
</evidence>
<protein>
    <recommendedName>
        <fullName evidence="4">VCBS repeat-containing protein</fullName>
    </recommendedName>
</protein>
<feature type="region of interest" description="Disordered" evidence="1">
    <location>
        <begin position="684"/>
        <end position="706"/>
    </location>
</feature>
<name>A0ABV6QX00_9ACTN</name>
<organism evidence="2 3">
    <name type="scientific">Kribbella deserti</name>
    <dbReference type="NCBI Taxonomy" id="1926257"/>
    <lineage>
        <taxon>Bacteria</taxon>
        <taxon>Bacillati</taxon>
        <taxon>Actinomycetota</taxon>
        <taxon>Actinomycetes</taxon>
        <taxon>Propionibacteriales</taxon>
        <taxon>Kribbellaceae</taxon>
        <taxon>Kribbella</taxon>
    </lineage>
</organism>
<feature type="non-terminal residue" evidence="2">
    <location>
        <position position="1"/>
    </location>
</feature>